<feature type="compositionally biased region" description="Basic residues" evidence="1">
    <location>
        <begin position="100"/>
        <end position="134"/>
    </location>
</feature>
<dbReference type="OrthoDB" id="429009at2759"/>
<dbReference type="PANTHER" id="PTHR11319">
    <property type="entry name" value="G PROTEIN-COUPLED RECEPTOR-RELATED"/>
    <property type="match status" value="1"/>
</dbReference>
<dbReference type="PROSITE" id="PS50835">
    <property type="entry name" value="IG_LIKE"/>
    <property type="match status" value="1"/>
</dbReference>
<feature type="domain" description="Ig-like" evidence="4">
    <location>
        <begin position="602"/>
        <end position="716"/>
    </location>
</feature>
<dbReference type="InterPro" id="IPR007110">
    <property type="entry name" value="Ig-like_dom"/>
</dbReference>
<keyword evidence="2" id="KW-1133">Transmembrane helix</keyword>
<keyword evidence="3" id="KW-0732">Signal</keyword>
<name>A0A1Q9E526_SYMMI</name>
<evidence type="ECO:0000256" key="2">
    <source>
        <dbReference type="SAM" id="Phobius"/>
    </source>
</evidence>
<feature type="signal peptide" evidence="3">
    <location>
        <begin position="1"/>
        <end position="18"/>
    </location>
</feature>
<feature type="region of interest" description="Disordered" evidence="1">
    <location>
        <begin position="57"/>
        <end position="134"/>
    </location>
</feature>
<feature type="compositionally biased region" description="Basic and acidic residues" evidence="1">
    <location>
        <begin position="79"/>
        <end position="99"/>
    </location>
</feature>
<sequence length="1507" mass="161768">MDMLLGLIFAFCCILVTSEQPEHFHLEVSASGVVQPGTSSPGSGSLVPLEGSWFRKSWRGRQQRRQQRKDLRKQRKQRREALRQQRKQERQQRKEERKQKQQQRKNMRKQRRQQAKQARQQKRKQKREQNRQRRQGLWKWLKRITAKQRQQMKQCKFASPIFRGICKFLQGHVVEAGKSLPESFCSRGDQTEWSGLAAFLAPAYVIDRTTELRCNLIGLLWEFVLKEHEAHLIGTRFVGFASFKTPFMSRIADASIGIWNAVIASGKIELSSPGTSRVLMRNTDAVASPTDILAPAQIILQAAVDLEGSLDIFDCFFLKDLTFTGAKLALARFKAARPDCMALSDSASLGATAVSSGSSKVGFAANLELEGAVDILQCVVLANVIIIDTQAVTFETDNSLDAGCVMTMQQATINAANEGLLAEATLRRVKLTGDVDIFGCSLLKSLMVQQGSIAVIKHSMTDGSKGSDCSMSLSGTAAIESTAGSSKMTFQSVDLEGSLDIFHCIFLQDLTITGAIIIVLHELDCTAIATNGALFGSAAVSSGSSKVRLTNVELKGEVDILECVVLKDVFVSGGVGVKDADTDCVFHADSASINAVDEYSSPRVFASSSLRLEGPVNIFNCTVLTGDVTITGGSISWKPDDETASGCVITGHEDASIEFLEESSLRFQNVRLSGSIDFGSCGYFQDVTITGLITLRPTTAHATYSCTVSGSKASITATGDKSRLDFESVRLEGDVAFGVCVTAASMQVDNSGYIRFRGCKSESCLFVEKNFILSNAAITFQDCEYRGMQASGDVTLKNGASMSFKDCGNLQVEGGGLLVVGGLHVENGSSLEAKSCVSRRGAGVHAEGGVESSGQLRFIDCWAEDAGGAFVSIGPAHVMGDVLIKRTSSYNRGACSLNRGGSFDGASIRFENLSGIAKPTFGPAAIDSISTDPLTIKDVSFGQHVSATGIIVKTEGPLKAEGVHFTADAQHYRFVAMKGLVLKDVDCDNVESCIFEVFEAISPNAEAASGSIPCRRGWGTPPSTTESHHIAGCAQCPPGRVQLQHGEQAECQVCPKRSIKCLPDTLTVPEGFYGTESAQVFACPNREACGGGILPFQNNFSMCEDGYFGEGCAQCAERHALSDASVLVCVQCAESSVARAFQVLAWLGKSALVFGIAGKSVLGSTGTAKASSIYLNQLLSFSTVASTVMSAMLQTPAAQELQETVARFLFQAASLIMDVGTGQAVGGGGQSVQCILQYIGLQPSVWKGQVAFAAVVATLTALMAAAKGPRVAVLVSINCFFPAFMGHFGRQLVCFRLRETQGLEGLHCPHVPSFPGGFALVLAVTVLAAAVILRVWWSLYGGVAVEEAKKEESEEAKIPVHVAFLTAPYQEAYAKWETERLLRKTTFTLLAAMLPVSASPSLQMSSLGLLLLGSLVMNGMLRPYKDARWNLVEVAQLTTCLAMMLTTTALLARDVHWGESKAVQGMIILFVTFLAAGISSVLLFRAIRALVEEHVAKAAASGLVQSV</sequence>
<proteinExistence type="predicted"/>
<reference evidence="5 6" key="1">
    <citation type="submission" date="2016-02" db="EMBL/GenBank/DDBJ databases">
        <title>Genome analysis of coral dinoflagellate symbionts highlights evolutionary adaptations to a symbiotic lifestyle.</title>
        <authorList>
            <person name="Aranda M."/>
            <person name="Li Y."/>
            <person name="Liew Y.J."/>
            <person name="Baumgarten S."/>
            <person name="Simakov O."/>
            <person name="Wilson M."/>
            <person name="Piel J."/>
            <person name="Ashoor H."/>
            <person name="Bougouffa S."/>
            <person name="Bajic V.B."/>
            <person name="Ryu T."/>
            <person name="Ravasi T."/>
            <person name="Bayer T."/>
            <person name="Micklem G."/>
            <person name="Kim H."/>
            <person name="Bhak J."/>
            <person name="Lajeunesse T.C."/>
            <person name="Voolstra C.R."/>
        </authorList>
    </citation>
    <scope>NUCLEOTIDE SEQUENCE [LARGE SCALE GENOMIC DNA]</scope>
    <source>
        <strain evidence="5 6">CCMP2467</strain>
    </source>
</reference>
<feature type="chain" id="PRO_5012480658" evidence="3">
    <location>
        <begin position="19"/>
        <end position="1507"/>
    </location>
</feature>
<feature type="transmembrane region" description="Helical" evidence="2">
    <location>
        <begin position="1313"/>
        <end position="1337"/>
    </location>
</feature>
<evidence type="ECO:0000313" key="5">
    <source>
        <dbReference type="EMBL" id="OLQ02518.1"/>
    </source>
</evidence>
<comment type="caution">
    <text evidence="5">The sequence shown here is derived from an EMBL/GenBank/DDBJ whole genome shotgun (WGS) entry which is preliminary data.</text>
</comment>
<protein>
    <submittedName>
        <fullName evidence="5">Stress response protein nst1</fullName>
    </submittedName>
</protein>
<organism evidence="5 6">
    <name type="scientific">Symbiodinium microadriaticum</name>
    <name type="common">Dinoflagellate</name>
    <name type="synonym">Zooxanthella microadriatica</name>
    <dbReference type="NCBI Taxonomy" id="2951"/>
    <lineage>
        <taxon>Eukaryota</taxon>
        <taxon>Sar</taxon>
        <taxon>Alveolata</taxon>
        <taxon>Dinophyceae</taxon>
        <taxon>Suessiales</taxon>
        <taxon>Symbiodiniaceae</taxon>
        <taxon>Symbiodinium</taxon>
    </lineage>
</organism>
<evidence type="ECO:0000313" key="6">
    <source>
        <dbReference type="Proteomes" id="UP000186817"/>
    </source>
</evidence>
<feature type="transmembrane region" description="Helical" evidence="2">
    <location>
        <begin position="1433"/>
        <end position="1452"/>
    </location>
</feature>
<gene>
    <name evidence="5" type="primary">nst1</name>
    <name evidence="5" type="ORF">AK812_SmicGene14621</name>
</gene>
<dbReference type="SUPFAM" id="SSF51126">
    <property type="entry name" value="Pectin lyase-like"/>
    <property type="match status" value="1"/>
</dbReference>
<evidence type="ECO:0000256" key="1">
    <source>
        <dbReference type="SAM" id="MobiDB-lite"/>
    </source>
</evidence>
<dbReference type="Proteomes" id="UP000186817">
    <property type="component" value="Unassembled WGS sequence"/>
</dbReference>
<feature type="transmembrane region" description="Helical" evidence="2">
    <location>
        <begin position="1464"/>
        <end position="1484"/>
    </location>
</feature>
<evidence type="ECO:0000259" key="4">
    <source>
        <dbReference type="PROSITE" id="PS50835"/>
    </source>
</evidence>
<accession>A0A1Q9E526</accession>
<keyword evidence="2" id="KW-0812">Transmembrane</keyword>
<dbReference type="InterPro" id="IPR011050">
    <property type="entry name" value="Pectin_lyase_fold/virulence"/>
</dbReference>
<evidence type="ECO:0000256" key="3">
    <source>
        <dbReference type="SAM" id="SignalP"/>
    </source>
</evidence>
<dbReference type="PANTHER" id="PTHR11319:SF35">
    <property type="entry name" value="OUTER MEMBRANE PROTEIN PMPC-RELATED"/>
    <property type="match status" value="1"/>
</dbReference>
<feature type="compositionally biased region" description="Basic residues" evidence="1">
    <location>
        <begin position="57"/>
        <end position="78"/>
    </location>
</feature>
<keyword evidence="2" id="KW-0472">Membrane</keyword>
<keyword evidence="6" id="KW-1185">Reference proteome</keyword>
<dbReference type="EMBL" id="LSRX01000262">
    <property type="protein sequence ID" value="OLQ02518.1"/>
    <property type="molecule type" value="Genomic_DNA"/>
</dbReference>